<dbReference type="EMBL" id="LXQA010522047">
    <property type="protein sequence ID" value="MCI57000.1"/>
    <property type="molecule type" value="Genomic_DNA"/>
</dbReference>
<sequence>PVDISVSAANDASARAIPDTTQKVVILPDEEFDEVVQADLRIIKQAWAAMANGEKPFTPVISKSQKKKIKQLALSVGQPYNTRSRGGTSL</sequence>
<proteinExistence type="predicted"/>
<comment type="caution">
    <text evidence="1">The sequence shown here is derived from an EMBL/GenBank/DDBJ whole genome shotgun (WGS) entry which is preliminary data.</text>
</comment>
<reference evidence="1 2" key="1">
    <citation type="journal article" date="2018" name="Front. Plant Sci.">
        <title>Red Clover (Trifolium pratense) and Zigzag Clover (T. medium) - A Picture of Genomic Similarities and Differences.</title>
        <authorList>
            <person name="Dluhosova J."/>
            <person name="Istvanek J."/>
            <person name="Nedelnik J."/>
            <person name="Repkova J."/>
        </authorList>
    </citation>
    <scope>NUCLEOTIDE SEQUENCE [LARGE SCALE GENOMIC DNA]</scope>
    <source>
        <strain evidence="2">cv. 10/8</strain>
        <tissue evidence="1">Leaf</tissue>
    </source>
</reference>
<name>A0A392T9Z2_9FABA</name>
<evidence type="ECO:0000313" key="1">
    <source>
        <dbReference type="EMBL" id="MCI57000.1"/>
    </source>
</evidence>
<organism evidence="1 2">
    <name type="scientific">Trifolium medium</name>
    <dbReference type="NCBI Taxonomy" id="97028"/>
    <lineage>
        <taxon>Eukaryota</taxon>
        <taxon>Viridiplantae</taxon>
        <taxon>Streptophyta</taxon>
        <taxon>Embryophyta</taxon>
        <taxon>Tracheophyta</taxon>
        <taxon>Spermatophyta</taxon>
        <taxon>Magnoliopsida</taxon>
        <taxon>eudicotyledons</taxon>
        <taxon>Gunneridae</taxon>
        <taxon>Pentapetalae</taxon>
        <taxon>rosids</taxon>
        <taxon>fabids</taxon>
        <taxon>Fabales</taxon>
        <taxon>Fabaceae</taxon>
        <taxon>Papilionoideae</taxon>
        <taxon>50 kb inversion clade</taxon>
        <taxon>NPAAA clade</taxon>
        <taxon>Hologalegina</taxon>
        <taxon>IRL clade</taxon>
        <taxon>Trifolieae</taxon>
        <taxon>Trifolium</taxon>
    </lineage>
</organism>
<accession>A0A392T9Z2</accession>
<protein>
    <submittedName>
        <fullName evidence="1">Uncharacterized protein</fullName>
    </submittedName>
</protein>
<keyword evidence="2" id="KW-1185">Reference proteome</keyword>
<feature type="non-terminal residue" evidence="1">
    <location>
        <position position="1"/>
    </location>
</feature>
<dbReference type="Proteomes" id="UP000265520">
    <property type="component" value="Unassembled WGS sequence"/>
</dbReference>
<dbReference type="AlphaFoldDB" id="A0A392T9Z2"/>
<evidence type="ECO:0000313" key="2">
    <source>
        <dbReference type="Proteomes" id="UP000265520"/>
    </source>
</evidence>